<dbReference type="CDD" id="cd00063">
    <property type="entry name" value="FN3"/>
    <property type="match status" value="1"/>
</dbReference>
<dbReference type="InterPro" id="IPR036116">
    <property type="entry name" value="FN3_sf"/>
</dbReference>
<dbReference type="Proteomes" id="UP000005090">
    <property type="component" value="Chromosome"/>
</dbReference>
<dbReference type="InterPro" id="IPR006558">
    <property type="entry name" value="LamG-like"/>
</dbReference>
<dbReference type="InterPro" id="IPR013783">
    <property type="entry name" value="Ig-like_fold"/>
</dbReference>
<dbReference type="RefSeq" id="WP_005370609.1">
    <property type="nucleotide sequence ID" value="NZ_CM001475.1"/>
</dbReference>
<evidence type="ECO:0000256" key="1">
    <source>
        <dbReference type="ARBA" id="ARBA00022729"/>
    </source>
</evidence>
<reference evidence="6 7" key="1">
    <citation type="journal article" date="2013" name="Genome Announc.">
        <title>Genome Sequence of the Obligate Gammaproteobacterial Methanotroph Methylomicrobium album Strain BG8.</title>
        <authorList>
            <person name="Kits K.D."/>
            <person name="Kalyuzhnaya M.G."/>
            <person name="Klotz M.G."/>
            <person name="Jetten M.S."/>
            <person name="Op den Camp H.J."/>
            <person name="Vuilleumier S."/>
            <person name="Bringel F."/>
            <person name="Dispirito A.A."/>
            <person name="Murrell J.C."/>
            <person name="Bruce D."/>
            <person name="Cheng J.F."/>
            <person name="Copeland A."/>
            <person name="Goodwin L."/>
            <person name="Hauser L."/>
            <person name="Lajus A."/>
            <person name="Land M.L."/>
            <person name="Lapidus A."/>
            <person name="Lucas S."/>
            <person name="Medigue C."/>
            <person name="Pitluck S."/>
            <person name="Woyke T."/>
            <person name="Zeytun A."/>
            <person name="Stein L.Y."/>
        </authorList>
    </citation>
    <scope>NUCLEOTIDE SEQUENCE [LARGE SCALE GENOMIC DNA]</scope>
    <source>
        <strain evidence="6 7">BG8</strain>
    </source>
</reference>
<gene>
    <name evidence="6" type="ORF">Metal_1236</name>
</gene>
<dbReference type="Pfam" id="PF13385">
    <property type="entry name" value="Laminin_G_3"/>
    <property type="match status" value="1"/>
</dbReference>
<dbReference type="HOGENOM" id="CLU_463674_0_0_6"/>
<dbReference type="PANTHER" id="PTHR47635">
    <property type="entry name" value="CUB DOMAIN-CONTAINING PROTEIN"/>
    <property type="match status" value="1"/>
</dbReference>
<dbReference type="InterPro" id="IPR013320">
    <property type="entry name" value="ConA-like_dom_sf"/>
</dbReference>
<proteinExistence type="predicted"/>
<dbReference type="Gene3D" id="2.60.40.10">
    <property type="entry name" value="Immunoglobulins"/>
    <property type="match status" value="1"/>
</dbReference>
<dbReference type="Pfam" id="PF00041">
    <property type="entry name" value="fn3"/>
    <property type="match status" value="1"/>
</dbReference>
<feature type="chain" id="PRO_5003611658" evidence="4">
    <location>
        <begin position="20"/>
        <end position="509"/>
    </location>
</feature>
<name>H8GIL5_METAL</name>
<dbReference type="Gene3D" id="2.60.120.200">
    <property type="match status" value="1"/>
</dbReference>
<keyword evidence="1 4" id="KW-0732">Signal</keyword>
<evidence type="ECO:0000256" key="4">
    <source>
        <dbReference type="SAM" id="SignalP"/>
    </source>
</evidence>
<evidence type="ECO:0000313" key="6">
    <source>
        <dbReference type="EMBL" id="EIC29042.1"/>
    </source>
</evidence>
<dbReference type="eggNOG" id="COG3055">
    <property type="taxonomic scope" value="Bacteria"/>
</dbReference>
<dbReference type="STRING" id="686340.Metal_1236"/>
<evidence type="ECO:0000256" key="2">
    <source>
        <dbReference type="ARBA" id="ARBA00023157"/>
    </source>
</evidence>
<dbReference type="SMART" id="SM00560">
    <property type="entry name" value="LamGL"/>
    <property type="match status" value="1"/>
</dbReference>
<feature type="domain" description="Fibronectin type-III" evidence="5">
    <location>
        <begin position="7"/>
        <end position="99"/>
    </location>
</feature>
<sequence>MRHFLRILAPLSFSGNLFAATVNLAWDPSESPAVEGYKVAYGTGSGNYTSTVDAGNKTSLSVSGLNAGTRYFFAVKAYDSAGTTESAYSNELTLATPAPQALPAGPDPGDAPAPDAKSDGETSGGTQGGASGGATAGPLADAEGDGLMAAFGFEEDSGKTVVDASGNGNHGTIKGAVRTDDGRHGKALMFDGVNDWVTVKHDASLDMSNGLTLEAWVYPLSQSKGNNAVILKQAPRGEAYALYAEEEDDLPASYLNDGDYHRVAGANRLPADTWSHLVATYDGANQRLYVNGVEVAQSPQTAMIRQSKGKLRIGGNSLGNEYFHGYIDEVRIYNRALTPDEVVANRDTAVDTSNPPQFVMGDNTLQPWVDYRSQGTAKAFRTVPAESGILTQIWVYLDAGSTATRLSAAIYKDRSRHPGTRMAQGKLSHLTAGAWNAIPVSAVSVTAGRPYWIALLGTEGQVAFRDQTGASTGLMETSASNKELKKLPYKWKGSATEQNASMSVYGKGY</sequence>
<evidence type="ECO:0000313" key="7">
    <source>
        <dbReference type="Proteomes" id="UP000005090"/>
    </source>
</evidence>
<dbReference type="PROSITE" id="PS50853">
    <property type="entry name" value="FN3"/>
    <property type="match status" value="1"/>
</dbReference>
<feature type="region of interest" description="Disordered" evidence="3">
    <location>
        <begin position="97"/>
        <end position="139"/>
    </location>
</feature>
<feature type="signal peptide" evidence="4">
    <location>
        <begin position="1"/>
        <end position="19"/>
    </location>
</feature>
<dbReference type="AlphaFoldDB" id="H8GIL5"/>
<dbReference type="PANTHER" id="PTHR47635:SF2">
    <property type="entry name" value="LAMG-LIKE JELLYROLL FOLD DOMAIN-CONTAINING PROTEIN"/>
    <property type="match status" value="1"/>
</dbReference>
<feature type="compositionally biased region" description="Gly residues" evidence="3">
    <location>
        <begin position="122"/>
        <end position="135"/>
    </location>
</feature>
<dbReference type="InterPro" id="IPR003961">
    <property type="entry name" value="FN3_dom"/>
</dbReference>
<dbReference type="SUPFAM" id="SSF49899">
    <property type="entry name" value="Concanavalin A-like lectins/glucanases"/>
    <property type="match status" value="1"/>
</dbReference>
<dbReference type="SUPFAM" id="SSF49265">
    <property type="entry name" value="Fibronectin type III"/>
    <property type="match status" value="1"/>
</dbReference>
<keyword evidence="7" id="KW-1185">Reference proteome</keyword>
<accession>H8GIL5</accession>
<keyword evidence="2" id="KW-1015">Disulfide bond</keyword>
<dbReference type="EMBL" id="CM001475">
    <property type="protein sequence ID" value="EIC29042.1"/>
    <property type="molecule type" value="Genomic_DNA"/>
</dbReference>
<organism evidence="6 7">
    <name type="scientific">Methylomicrobium album BG8</name>
    <dbReference type="NCBI Taxonomy" id="686340"/>
    <lineage>
        <taxon>Bacteria</taxon>
        <taxon>Pseudomonadati</taxon>
        <taxon>Pseudomonadota</taxon>
        <taxon>Gammaproteobacteria</taxon>
        <taxon>Methylococcales</taxon>
        <taxon>Methylococcaceae</taxon>
        <taxon>Methylomicrobium</taxon>
    </lineage>
</organism>
<evidence type="ECO:0000259" key="5">
    <source>
        <dbReference type="PROSITE" id="PS50853"/>
    </source>
</evidence>
<protein>
    <submittedName>
        <fullName evidence="6">Fibronectin type III domain-containing protein</fullName>
    </submittedName>
</protein>
<evidence type="ECO:0000256" key="3">
    <source>
        <dbReference type="SAM" id="MobiDB-lite"/>
    </source>
</evidence>